<dbReference type="AlphaFoldDB" id="A0A1U7CW71"/>
<dbReference type="Gene3D" id="3.40.50.720">
    <property type="entry name" value="NAD(P)-binding Rossmann-like Domain"/>
    <property type="match status" value="1"/>
</dbReference>
<evidence type="ECO:0000313" key="3">
    <source>
        <dbReference type="Proteomes" id="UP000186309"/>
    </source>
</evidence>
<dbReference type="GO" id="GO:0033705">
    <property type="term" value="F:GDP-4-dehydro-6-deoxy-D-mannose reductase activity"/>
    <property type="evidence" value="ECO:0007669"/>
    <property type="project" value="UniProtKB-EC"/>
</dbReference>
<dbReference type="PANTHER" id="PTHR43245:SF13">
    <property type="entry name" value="UDP-D-APIOSE_UDP-D-XYLOSE SYNTHASE 2"/>
    <property type="match status" value="1"/>
</dbReference>
<keyword evidence="3" id="KW-1185">Reference proteome</keyword>
<organism evidence="2 3">
    <name type="scientific">Paludisphaera borealis</name>
    <dbReference type="NCBI Taxonomy" id="1387353"/>
    <lineage>
        <taxon>Bacteria</taxon>
        <taxon>Pseudomonadati</taxon>
        <taxon>Planctomycetota</taxon>
        <taxon>Planctomycetia</taxon>
        <taxon>Isosphaerales</taxon>
        <taxon>Isosphaeraceae</taxon>
        <taxon>Paludisphaera</taxon>
    </lineage>
</organism>
<dbReference type="Gene3D" id="3.90.25.10">
    <property type="entry name" value="UDP-galactose 4-epimerase, domain 1"/>
    <property type="match status" value="1"/>
</dbReference>
<dbReference type="KEGG" id="pbor:BSF38_04700"/>
<reference evidence="3" key="1">
    <citation type="submission" date="2016-12" db="EMBL/GenBank/DDBJ databases">
        <title>Comparative genomics of four Isosphaeraceae planctomycetes: a common pool of plasmids and glycoside hydrolase genes.</title>
        <authorList>
            <person name="Ivanova A."/>
        </authorList>
    </citation>
    <scope>NUCLEOTIDE SEQUENCE [LARGE SCALE GENOMIC DNA]</scope>
    <source>
        <strain evidence="3">PX4</strain>
    </source>
</reference>
<dbReference type="RefSeq" id="WP_076349533.1">
    <property type="nucleotide sequence ID" value="NZ_CP019082.1"/>
</dbReference>
<feature type="domain" description="NAD-dependent epimerase/dehydratase" evidence="1">
    <location>
        <begin position="4"/>
        <end position="237"/>
    </location>
</feature>
<dbReference type="EMBL" id="CP019082">
    <property type="protein sequence ID" value="APW63139.1"/>
    <property type="molecule type" value="Genomic_DNA"/>
</dbReference>
<evidence type="ECO:0000259" key="1">
    <source>
        <dbReference type="Pfam" id="PF01370"/>
    </source>
</evidence>
<name>A0A1U7CW71_9BACT</name>
<dbReference type="STRING" id="1387353.BSF38_04700"/>
<dbReference type="Pfam" id="PF01370">
    <property type="entry name" value="Epimerase"/>
    <property type="match status" value="1"/>
</dbReference>
<sequence length="326" mass="34918">MATWLITGASGFLGRHALEVLRLELERAGSSSDRIVVLGRNRPAGVSASSFVSADLGDASGLDAAVREIAPDFVIHTAGKTPPATDDELFHANFWATIRLLKALRISGKPARVVLAGSAAELGPVKTVDLPVGEDYPCQPMTAYGRSKWMATVSALAEVGPLEVMVARVFNPIGPGLPESQAFGQFASQLLAPGTDPLPLIVGWLDARRDFIDVRDAARAMVALAIQGQGGRAYHVGTGHSRTVHEGLDALVRLSGRSVRVCIDPRLSNPREPEDSRARIDRIVSETSWQPTIPFEQTMSDLWTAARSRAEALHASDRLLPLPLTA</sequence>
<dbReference type="EC" id="1.1.1.281" evidence="2"/>
<gene>
    <name evidence="2" type="primary">rmd_4</name>
    <name evidence="2" type="ORF">BSF38_04700</name>
</gene>
<dbReference type="PANTHER" id="PTHR43245">
    <property type="entry name" value="BIFUNCTIONAL POLYMYXIN RESISTANCE PROTEIN ARNA"/>
    <property type="match status" value="1"/>
</dbReference>
<dbReference type="InterPro" id="IPR001509">
    <property type="entry name" value="Epimerase_deHydtase"/>
</dbReference>
<proteinExistence type="predicted"/>
<evidence type="ECO:0000313" key="2">
    <source>
        <dbReference type="EMBL" id="APW63139.1"/>
    </source>
</evidence>
<dbReference type="Proteomes" id="UP000186309">
    <property type="component" value="Chromosome"/>
</dbReference>
<accession>A0A1U7CW71</accession>
<protein>
    <submittedName>
        <fullName evidence="2">GDP-6-deoxy-D-mannose reductase</fullName>
        <ecNumber evidence="2">1.1.1.281</ecNumber>
    </submittedName>
</protein>
<dbReference type="OrthoDB" id="9789543at2"/>
<keyword evidence="2" id="KW-0560">Oxidoreductase</keyword>
<dbReference type="SUPFAM" id="SSF51735">
    <property type="entry name" value="NAD(P)-binding Rossmann-fold domains"/>
    <property type="match status" value="1"/>
</dbReference>
<dbReference type="InterPro" id="IPR050177">
    <property type="entry name" value="Lipid_A_modif_metabolic_enz"/>
</dbReference>
<dbReference type="InterPro" id="IPR036291">
    <property type="entry name" value="NAD(P)-bd_dom_sf"/>
</dbReference>